<reference evidence="1" key="2">
    <citation type="submission" date="2025-08" db="UniProtKB">
        <authorList>
            <consortium name="Ensembl"/>
        </authorList>
    </citation>
    <scope>IDENTIFICATION</scope>
</reference>
<gene>
    <name evidence="1" type="primary">NME4</name>
</gene>
<accession>A0AC11BY46</accession>
<reference evidence="1" key="1">
    <citation type="submission" date="2020-11" db="EMBL/GenBank/DDBJ databases">
        <authorList>
            <person name="Davenport K.M."/>
            <person name="Bickhart D.M."/>
            <person name="Smith T.P.L."/>
            <person name="Murdoch B.M."/>
            <person name="Rosen B.D."/>
        </authorList>
    </citation>
    <scope>NUCLEOTIDE SEQUENCE [LARGE SCALE GENOMIC DNA]</scope>
    <source>
        <strain evidence="1">OAR_USU_Benz2616</strain>
    </source>
</reference>
<organism evidence="1">
    <name type="scientific">Ovis aries</name>
    <name type="common">Sheep</name>
    <dbReference type="NCBI Taxonomy" id="9940"/>
    <lineage>
        <taxon>Eukaryota</taxon>
        <taxon>Metazoa</taxon>
        <taxon>Chordata</taxon>
        <taxon>Craniata</taxon>
        <taxon>Vertebrata</taxon>
        <taxon>Euteleostomi</taxon>
        <taxon>Mammalia</taxon>
        <taxon>Eutheria</taxon>
        <taxon>Laurasiatheria</taxon>
        <taxon>Artiodactyla</taxon>
        <taxon>Ruminantia</taxon>
        <taxon>Pecora</taxon>
        <taxon>Bovidae</taxon>
        <taxon>Caprinae</taxon>
        <taxon>Ovis</taxon>
    </lineage>
</organism>
<sequence length="377" mass="40517">LPPTRLPLSLHPCGLLPPPSFHPFPQFLSLPPPPPSAPPPLPRTLSPARSAGAGGWESCAASPGSQGCGGCCAARGPWAPACSRAPARVSPPAWRPRAGWGGSRGRRPLLTHVRPRRGGRRPGSRRAGESRPWGSCPAGLQRSPPPSPLTPSQAPTAPLTSPCSGQGVRGFRSRRKPEACFVLAGIPAGPGLLRGGAHSQQTNTPILRRLSSWHIPAWSLEGGPSWTRERTLVAVKPDGVQRRLVGDVIQRFERRGFKLVGMKMLQAPERILAEHYHDLQRKPFYPALISYMSSGPVVAMVWEGPNVVCTSRAMIGHTNSAKAAPGTIRGDFSTHVSRNVIHASDSVERAQREIQLWFQSSELVDWADGHLSSIYAA</sequence>
<proteinExistence type="predicted"/>
<evidence type="ECO:0000313" key="1">
    <source>
        <dbReference type="Ensembl" id="ENSOARP00020021940.2"/>
    </source>
</evidence>
<dbReference type="Ensembl" id="ENSOART00020026437.2">
    <property type="protein sequence ID" value="ENSOARP00020021940.2"/>
    <property type="gene ID" value="ENSOARG00020017156.2"/>
</dbReference>
<protein>
    <submittedName>
        <fullName evidence="1">Uncharacterized protein</fullName>
    </submittedName>
</protein>
<reference evidence="1" key="3">
    <citation type="submission" date="2025-09" db="UniProtKB">
        <authorList>
            <consortium name="Ensembl"/>
        </authorList>
    </citation>
    <scope>IDENTIFICATION</scope>
</reference>
<name>A0AC11BY46_SHEEP</name>